<comment type="subcellular location">
    <subcellularLocation>
        <location evidence="1 8">Nucleus</location>
    </subcellularLocation>
</comment>
<evidence type="ECO:0000256" key="8">
    <source>
        <dbReference type="RuleBase" id="RU364036"/>
    </source>
</evidence>
<keyword evidence="5 8" id="KW-0508">mRNA splicing</keyword>
<dbReference type="GO" id="GO:0000243">
    <property type="term" value="C:commitment complex"/>
    <property type="evidence" value="ECO:0007669"/>
    <property type="project" value="EnsemblFungi"/>
</dbReference>
<dbReference type="InterPro" id="IPR035979">
    <property type="entry name" value="RBD_domain_sf"/>
</dbReference>
<dbReference type="PANTHER" id="PTHR18847">
    <property type="entry name" value="20 KD NUCLEAR CAP BINDING PROTEIN"/>
    <property type="match status" value="1"/>
</dbReference>
<dbReference type="OrthoDB" id="201398at2759"/>
<dbReference type="SMART" id="SM00360">
    <property type="entry name" value="RRM"/>
    <property type="match status" value="1"/>
</dbReference>
<dbReference type="GO" id="GO:0000339">
    <property type="term" value="F:RNA cap binding"/>
    <property type="evidence" value="ECO:0007669"/>
    <property type="project" value="EnsemblFungi"/>
</dbReference>
<dbReference type="Proteomes" id="UP000003163">
    <property type="component" value="Unassembled WGS sequence"/>
</dbReference>
<dbReference type="Gene3D" id="3.30.70.330">
    <property type="match status" value="1"/>
</dbReference>
<dbReference type="GO" id="GO:0006970">
    <property type="term" value="P:response to osmotic stress"/>
    <property type="evidence" value="ECO:0007669"/>
    <property type="project" value="EnsemblFungi"/>
</dbReference>
<dbReference type="InterPro" id="IPR027157">
    <property type="entry name" value="NCBP2"/>
</dbReference>
<feature type="domain" description="RRM" evidence="9">
    <location>
        <begin position="39"/>
        <end position="117"/>
    </location>
</feature>
<reference evidence="10 11" key="1">
    <citation type="submission" date="2011-08" db="EMBL/GenBank/DDBJ databases">
        <authorList>
            <person name="Liu Z.J."/>
            <person name="Shi F.L."/>
            <person name="Lu J.Q."/>
            <person name="Li M."/>
            <person name="Wang Z.L."/>
        </authorList>
    </citation>
    <scope>NUCLEOTIDE SEQUENCE [LARGE SCALE GENOMIC DNA]</scope>
    <source>
        <strain evidence="10 11">USNM 41457</strain>
    </source>
</reference>
<organism evidence="10 11">
    <name type="scientific">Edhazardia aedis (strain USNM 41457)</name>
    <name type="common">Microsporidian parasite</name>
    <dbReference type="NCBI Taxonomy" id="1003232"/>
    <lineage>
        <taxon>Eukaryota</taxon>
        <taxon>Fungi</taxon>
        <taxon>Fungi incertae sedis</taxon>
        <taxon>Microsporidia</taxon>
        <taxon>Edhazardia</taxon>
    </lineage>
</organism>
<evidence type="ECO:0000313" key="10">
    <source>
        <dbReference type="EMBL" id="EJW04342.1"/>
    </source>
</evidence>
<sequence>MSTPFLEQFYKPKREPYQYIDKKFQGTDEEFKELLNKSTTLYVGEVCPAIKEECIWELFSLVGPVKRVIMGINRNDRRPCGFCFVEYYTRKDAENCVKFISGFRLDGHFLKCDIDHGYCEGRELGRGESGGQVKDEFKKRRIGKPMNRYNDNHKRFRGN</sequence>
<dbReference type="GO" id="GO:0000956">
    <property type="term" value="P:nuclear-transcribed mRNA catabolic process"/>
    <property type="evidence" value="ECO:0007669"/>
    <property type="project" value="EnsemblFungi"/>
</dbReference>
<dbReference type="VEuPathDB" id="MicrosporidiaDB:EDEG_01398"/>
<dbReference type="CDD" id="cd12240">
    <property type="entry name" value="RRM_NCBP2"/>
    <property type="match status" value="1"/>
</dbReference>
<dbReference type="FunCoup" id="J9DSP0">
    <property type="interactions" value="127"/>
</dbReference>
<protein>
    <recommendedName>
        <fullName evidence="8">Nuclear cap-binding protein subunit 2</fullName>
    </recommendedName>
    <alternativeName>
        <fullName evidence="8">20 kDa nuclear cap-binding protein</fullName>
    </alternativeName>
</protein>
<dbReference type="SUPFAM" id="SSF54928">
    <property type="entry name" value="RNA-binding domain, RBD"/>
    <property type="match status" value="1"/>
</dbReference>
<comment type="caution">
    <text evidence="10">The sequence shown here is derived from an EMBL/GenBank/DDBJ whole genome shotgun (WGS) entry which is preliminary data.</text>
</comment>
<accession>J9DSP0</accession>
<dbReference type="AlphaFoldDB" id="J9DSP0"/>
<keyword evidence="11" id="KW-1185">Reference proteome</keyword>
<dbReference type="InterPro" id="IPR034148">
    <property type="entry name" value="NCBP2_RRM"/>
</dbReference>
<evidence type="ECO:0000256" key="7">
    <source>
        <dbReference type="PROSITE-ProRule" id="PRU00176"/>
    </source>
</evidence>
<evidence type="ECO:0000259" key="9">
    <source>
        <dbReference type="PROSITE" id="PS50102"/>
    </source>
</evidence>
<dbReference type="GO" id="GO:0006406">
    <property type="term" value="P:mRNA export from nucleus"/>
    <property type="evidence" value="ECO:0007669"/>
    <property type="project" value="EnsemblFungi"/>
</dbReference>
<keyword evidence="6 8" id="KW-0539">Nucleus</keyword>
<keyword evidence="4 7" id="KW-0694">RNA-binding</keyword>
<dbReference type="GO" id="GO:0042789">
    <property type="term" value="P:mRNA transcription by RNA polymerase II"/>
    <property type="evidence" value="ECO:0007669"/>
    <property type="project" value="EnsemblFungi"/>
</dbReference>
<dbReference type="PANTHER" id="PTHR18847:SF0">
    <property type="entry name" value="NUCLEAR CAP-BINDING PROTEIN SUBUNIT 2"/>
    <property type="match status" value="1"/>
</dbReference>
<dbReference type="STRING" id="1003232.J9DSP0"/>
<evidence type="ECO:0000256" key="2">
    <source>
        <dbReference type="ARBA" id="ARBA00010725"/>
    </source>
</evidence>
<dbReference type="InParanoid" id="J9DSP0"/>
<evidence type="ECO:0000313" key="11">
    <source>
        <dbReference type="Proteomes" id="UP000003163"/>
    </source>
</evidence>
<dbReference type="GO" id="GO:0005846">
    <property type="term" value="C:nuclear cap binding complex"/>
    <property type="evidence" value="ECO:0007669"/>
    <property type="project" value="EnsemblFungi"/>
</dbReference>
<dbReference type="PROSITE" id="PS50102">
    <property type="entry name" value="RRM"/>
    <property type="match status" value="1"/>
</dbReference>
<name>J9DSP0_EDHAE</name>
<reference evidence="11" key="2">
    <citation type="submission" date="2015-07" db="EMBL/GenBank/DDBJ databases">
        <title>Contrasting host-pathogen interactions and genome evolution in two generalist and specialist microsporidian pathogens of mosquitoes.</title>
        <authorList>
            <consortium name="The Broad Institute Genomics Platform"/>
            <consortium name="The Broad Institute Genome Sequencing Center for Infectious Disease"/>
            <person name="Cuomo C.A."/>
            <person name="Sanscrainte N.D."/>
            <person name="Goldberg J.M."/>
            <person name="Heiman D."/>
            <person name="Young S."/>
            <person name="Zeng Q."/>
            <person name="Becnel J.J."/>
            <person name="Birren B.W."/>
        </authorList>
    </citation>
    <scope>NUCLEOTIDE SEQUENCE [LARGE SCALE GENOMIC DNA]</scope>
    <source>
        <strain evidence="11">USNM 41457</strain>
    </source>
</reference>
<evidence type="ECO:0000256" key="4">
    <source>
        <dbReference type="ARBA" id="ARBA00022884"/>
    </source>
</evidence>
<evidence type="ECO:0000256" key="6">
    <source>
        <dbReference type="ARBA" id="ARBA00023242"/>
    </source>
</evidence>
<gene>
    <name evidence="10" type="ORF">EDEG_01398</name>
</gene>
<dbReference type="InterPro" id="IPR000504">
    <property type="entry name" value="RRM_dom"/>
</dbReference>
<keyword evidence="3 8" id="KW-0507">mRNA processing</keyword>
<dbReference type="HOGENOM" id="CLU_070952_2_1_1"/>
<evidence type="ECO:0000256" key="1">
    <source>
        <dbReference type="ARBA" id="ARBA00004123"/>
    </source>
</evidence>
<comment type="similarity">
    <text evidence="2 8">Belongs to the RRM NCBP2 family.</text>
</comment>
<dbReference type="GO" id="GO:0045292">
    <property type="term" value="P:mRNA cis splicing, via spliceosome"/>
    <property type="evidence" value="ECO:0007669"/>
    <property type="project" value="InterPro"/>
</dbReference>
<proteinExistence type="inferred from homology"/>
<evidence type="ECO:0000256" key="3">
    <source>
        <dbReference type="ARBA" id="ARBA00022664"/>
    </source>
</evidence>
<dbReference type="Pfam" id="PF00076">
    <property type="entry name" value="RRM_1"/>
    <property type="match status" value="1"/>
</dbReference>
<dbReference type="GO" id="GO:0031124">
    <property type="term" value="P:mRNA 3'-end processing"/>
    <property type="evidence" value="ECO:0007669"/>
    <property type="project" value="EnsemblFungi"/>
</dbReference>
<dbReference type="EMBL" id="AFBI03000020">
    <property type="protein sequence ID" value="EJW04342.1"/>
    <property type="molecule type" value="Genomic_DNA"/>
</dbReference>
<evidence type="ECO:0000256" key="5">
    <source>
        <dbReference type="ARBA" id="ARBA00023187"/>
    </source>
</evidence>
<dbReference type="InterPro" id="IPR012677">
    <property type="entry name" value="Nucleotide-bd_a/b_plait_sf"/>
</dbReference>
<dbReference type="OMA" id="IMGINRN"/>